<comment type="caution">
    <text evidence="4">The sequence shown here is derived from an EMBL/GenBank/DDBJ whole genome shotgun (WGS) entry which is preliminary data.</text>
</comment>
<sequence length="419" mass="44025">MIRFRRNTTRQPLPVVQLALFLVIGIACTVYVGVKAVGVDTFADKVTVTVLTDNAGGLAPDSPVTYRGVEAGKVADVRLLGPGKGVAIDLRLDPARQIPVDTQAVVAQDVPVAIMHLDLRPNTASGPFLADGAVIPPSRTARPLPLERVLVDLMRLTDSIDIRAIATIADELSVGLSGMAPKLEQIMGNGGRIMRALEEIEPTTLSLLGGSKEFFAGIQGATGRLPALAANLRALSDEIRRMDPDIRSLVDTTPPFVAQVVPLLRNNQQSIAMLLGNLVSTAQMLAVRTPALSHGLVVIPRAIGELASIGDGNIARFEMVGAQGGVCYYDQQRRTPQETGPREANPGFRCPGGQTDGLGVRGAANAPRPADTTAVASADPVTGQVRTPSGDPMRLGANGGQNHLLGGMSWSALYLQGAR</sequence>
<keyword evidence="5" id="KW-1185">Reference proteome</keyword>
<name>A0A4Q7KGD7_9PSEU</name>
<dbReference type="Pfam" id="PF11887">
    <property type="entry name" value="Mce4_CUP1"/>
    <property type="match status" value="1"/>
</dbReference>
<dbReference type="GO" id="GO:0005576">
    <property type="term" value="C:extracellular region"/>
    <property type="evidence" value="ECO:0007669"/>
    <property type="project" value="TreeGrafter"/>
</dbReference>
<reference evidence="4 5" key="1">
    <citation type="submission" date="2019-02" db="EMBL/GenBank/DDBJ databases">
        <title>Genomic Encyclopedia of Type Strains, Phase IV (KMG-IV): sequencing the most valuable type-strain genomes for metagenomic binning, comparative biology and taxonomic classification.</title>
        <authorList>
            <person name="Goeker M."/>
        </authorList>
    </citation>
    <scope>NUCLEOTIDE SEQUENCE [LARGE SCALE GENOMIC DNA]</scope>
    <source>
        <strain evidence="4 5">DSM 101727</strain>
    </source>
</reference>
<dbReference type="InterPro" id="IPR005693">
    <property type="entry name" value="Mce"/>
</dbReference>
<dbReference type="PROSITE" id="PS51257">
    <property type="entry name" value="PROKAR_LIPOPROTEIN"/>
    <property type="match status" value="1"/>
</dbReference>
<proteinExistence type="predicted"/>
<keyword evidence="1" id="KW-0472">Membrane</keyword>
<evidence type="ECO:0000313" key="4">
    <source>
        <dbReference type="EMBL" id="RZS31222.1"/>
    </source>
</evidence>
<feature type="transmembrane region" description="Helical" evidence="1">
    <location>
        <begin position="12"/>
        <end position="34"/>
    </location>
</feature>
<dbReference type="InterPro" id="IPR024516">
    <property type="entry name" value="Mce_C"/>
</dbReference>
<dbReference type="Proteomes" id="UP000294257">
    <property type="component" value="Unassembled WGS sequence"/>
</dbReference>
<feature type="domain" description="Mce/MlaD" evidence="2">
    <location>
        <begin position="45"/>
        <end position="119"/>
    </location>
</feature>
<protein>
    <submittedName>
        <fullName evidence="4">Phospholipid/cholesterol/gamma-HCH transport system substrate-binding protein</fullName>
    </submittedName>
</protein>
<evidence type="ECO:0000256" key="1">
    <source>
        <dbReference type="SAM" id="Phobius"/>
    </source>
</evidence>
<evidence type="ECO:0000259" key="3">
    <source>
        <dbReference type="Pfam" id="PF11887"/>
    </source>
</evidence>
<gene>
    <name evidence="4" type="ORF">EV193_115101</name>
</gene>
<keyword evidence="1" id="KW-0812">Transmembrane</keyword>
<dbReference type="PANTHER" id="PTHR33371">
    <property type="entry name" value="INTERMEMBRANE PHOSPHOLIPID TRANSPORT SYSTEM BINDING PROTEIN MLAD-RELATED"/>
    <property type="match status" value="1"/>
</dbReference>
<organism evidence="4 5">
    <name type="scientific">Herbihabitans rhizosphaerae</name>
    <dbReference type="NCBI Taxonomy" id="1872711"/>
    <lineage>
        <taxon>Bacteria</taxon>
        <taxon>Bacillati</taxon>
        <taxon>Actinomycetota</taxon>
        <taxon>Actinomycetes</taxon>
        <taxon>Pseudonocardiales</taxon>
        <taxon>Pseudonocardiaceae</taxon>
        <taxon>Herbihabitans</taxon>
    </lineage>
</organism>
<dbReference type="NCBIfam" id="TIGR00996">
    <property type="entry name" value="Mtu_fam_mce"/>
    <property type="match status" value="1"/>
</dbReference>
<feature type="domain" description="Mammalian cell entry C-terminal" evidence="3">
    <location>
        <begin position="129"/>
        <end position="293"/>
    </location>
</feature>
<evidence type="ECO:0000259" key="2">
    <source>
        <dbReference type="Pfam" id="PF02470"/>
    </source>
</evidence>
<dbReference type="PANTHER" id="PTHR33371:SF16">
    <property type="entry name" value="MCE-FAMILY PROTEIN MCE3F"/>
    <property type="match status" value="1"/>
</dbReference>
<dbReference type="AlphaFoldDB" id="A0A4Q7KGD7"/>
<dbReference type="InterPro" id="IPR003399">
    <property type="entry name" value="Mce/MlaD"/>
</dbReference>
<evidence type="ECO:0000313" key="5">
    <source>
        <dbReference type="Proteomes" id="UP000294257"/>
    </source>
</evidence>
<dbReference type="RefSeq" id="WP_130348361.1">
    <property type="nucleotide sequence ID" value="NZ_SGWQ01000015.1"/>
</dbReference>
<dbReference type="InterPro" id="IPR052336">
    <property type="entry name" value="MlaD_Phospholipid_Transporter"/>
</dbReference>
<dbReference type="EMBL" id="SGWQ01000015">
    <property type="protein sequence ID" value="RZS31222.1"/>
    <property type="molecule type" value="Genomic_DNA"/>
</dbReference>
<accession>A0A4Q7KGD7</accession>
<keyword evidence="1" id="KW-1133">Transmembrane helix</keyword>
<dbReference type="OrthoDB" id="4741753at2"/>
<dbReference type="Pfam" id="PF02470">
    <property type="entry name" value="MlaD"/>
    <property type="match status" value="1"/>
</dbReference>